<dbReference type="EMBL" id="LS483470">
    <property type="protein sequence ID" value="SQI35662.1"/>
    <property type="molecule type" value="Genomic_DNA"/>
</dbReference>
<feature type="transmembrane region" description="Helical" evidence="5">
    <location>
        <begin position="123"/>
        <end position="141"/>
    </location>
</feature>
<evidence type="ECO:0000313" key="8">
    <source>
        <dbReference type="Proteomes" id="UP000249005"/>
    </source>
</evidence>
<gene>
    <name evidence="7" type="primary">rfaL</name>
    <name evidence="7" type="ORF">NCTC12151_00493</name>
</gene>
<dbReference type="OrthoDB" id="6502028at2"/>
<evidence type="ECO:0000256" key="3">
    <source>
        <dbReference type="ARBA" id="ARBA00022989"/>
    </source>
</evidence>
<evidence type="ECO:0000256" key="1">
    <source>
        <dbReference type="ARBA" id="ARBA00004141"/>
    </source>
</evidence>
<dbReference type="InterPro" id="IPR007016">
    <property type="entry name" value="O-antigen_ligase-rel_domated"/>
</dbReference>
<evidence type="ECO:0000259" key="6">
    <source>
        <dbReference type="Pfam" id="PF04932"/>
    </source>
</evidence>
<keyword evidence="3 5" id="KW-1133">Transmembrane helix</keyword>
<evidence type="ECO:0000256" key="2">
    <source>
        <dbReference type="ARBA" id="ARBA00022692"/>
    </source>
</evidence>
<dbReference type="InterPro" id="IPR051533">
    <property type="entry name" value="WaaL-like"/>
</dbReference>
<keyword evidence="2 5" id="KW-0812">Transmembrane</keyword>
<comment type="subcellular location">
    <subcellularLocation>
        <location evidence="1">Membrane</location>
        <topology evidence="1">Multi-pass membrane protein</topology>
    </subcellularLocation>
</comment>
<evidence type="ECO:0000256" key="4">
    <source>
        <dbReference type="ARBA" id="ARBA00023136"/>
    </source>
</evidence>
<dbReference type="KEGG" id="lri:NCTC12151_00493"/>
<dbReference type="GO" id="GO:0016020">
    <property type="term" value="C:membrane"/>
    <property type="evidence" value="ECO:0007669"/>
    <property type="project" value="UniProtKB-SubCell"/>
</dbReference>
<feature type="transmembrane region" description="Helical" evidence="5">
    <location>
        <begin position="238"/>
        <end position="257"/>
    </location>
</feature>
<feature type="transmembrane region" description="Helical" evidence="5">
    <location>
        <begin position="161"/>
        <end position="179"/>
    </location>
</feature>
<dbReference type="RefSeq" id="WP_111739143.1">
    <property type="nucleotide sequence ID" value="NZ_LR698987.1"/>
</dbReference>
<feature type="transmembrane region" description="Helical" evidence="5">
    <location>
        <begin position="371"/>
        <end position="389"/>
    </location>
</feature>
<evidence type="ECO:0000256" key="5">
    <source>
        <dbReference type="SAM" id="Phobius"/>
    </source>
</evidence>
<feature type="transmembrane region" description="Helical" evidence="5">
    <location>
        <begin position="395"/>
        <end position="411"/>
    </location>
</feature>
<feature type="transmembrane region" description="Helical" evidence="5">
    <location>
        <begin position="35"/>
        <end position="53"/>
    </location>
</feature>
<keyword evidence="4 5" id="KW-0472">Membrane</keyword>
<feature type="transmembrane region" description="Helical" evidence="5">
    <location>
        <begin position="91"/>
        <end position="111"/>
    </location>
</feature>
<dbReference type="PANTHER" id="PTHR37422">
    <property type="entry name" value="TEICHURONIC ACID BIOSYNTHESIS PROTEIN TUAE"/>
    <property type="match status" value="1"/>
</dbReference>
<sequence length="418" mass="47396">MITKSLKENGCHLIFFSYLIGLIFIPIDPNVSNKIINITGAFSFLLLLIKPRFSYDRNIIVLCLGLFLLGSFYLTWYEVYKTPDVVYRNGYRGYLEAGKMLFLGAFTFLLMSDYRFPKKKVNYVFLAACIGQIILVTRAFYQGIYLDAPRIPLSSMNGNIGQMGAATIAAYMITFNALYTSIVFLRSKIKYHWIIFYLNFLLSFSAIIMTGTRSAIVAYPLMIILMLIIEYRKQKSFMLKIVAAMLFLLLSCGFIFGKEIKGRINAVNYDVSLYVNSNNSLSSVGARLSMIKAGIESAPDGLSWQSLEERGKKIIALSESDNLYKGATLFLNVHMHNEVIEALSTRGILGIIFLAFFYFTLIYYSIRTKKYLLLVFPLSIILFGLSDVITHAKPIPASWIIALFLSILLLSDKREKSI</sequence>
<feature type="transmembrane region" description="Helical" evidence="5">
    <location>
        <begin position="215"/>
        <end position="231"/>
    </location>
</feature>
<feature type="transmembrane region" description="Helical" evidence="5">
    <location>
        <begin position="60"/>
        <end position="79"/>
    </location>
</feature>
<keyword evidence="8" id="KW-1185">Reference proteome</keyword>
<keyword evidence="7" id="KW-0436">Ligase</keyword>
<dbReference type="Proteomes" id="UP000249005">
    <property type="component" value="Chromosome 1"/>
</dbReference>
<accession>A0A2X4UM75</accession>
<feature type="transmembrane region" description="Helical" evidence="5">
    <location>
        <begin position="12"/>
        <end position="29"/>
    </location>
</feature>
<feature type="domain" description="O-antigen ligase-related" evidence="6">
    <location>
        <begin position="199"/>
        <end position="354"/>
    </location>
</feature>
<dbReference type="GO" id="GO:0016874">
    <property type="term" value="F:ligase activity"/>
    <property type="evidence" value="ECO:0007669"/>
    <property type="project" value="UniProtKB-KW"/>
</dbReference>
<proteinExistence type="predicted"/>
<name>A0A2X4UM75_9GAMM</name>
<protein>
    <submittedName>
        <fullName evidence="7">O-antigen ligase</fullName>
    </submittedName>
</protein>
<evidence type="ECO:0000313" key="7">
    <source>
        <dbReference type="EMBL" id="SQI35662.1"/>
    </source>
</evidence>
<dbReference type="Pfam" id="PF04932">
    <property type="entry name" value="Wzy_C"/>
    <property type="match status" value="1"/>
</dbReference>
<dbReference type="AlphaFoldDB" id="A0A2X4UM75"/>
<organism evidence="7 8">
    <name type="scientific">Leminorella richardii</name>
    <dbReference type="NCBI Taxonomy" id="158841"/>
    <lineage>
        <taxon>Bacteria</taxon>
        <taxon>Pseudomonadati</taxon>
        <taxon>Pseudomonadota</taxon>
        <taxon>Gammaproteobacteria</taxon>
        <taxon>Enterobacterales</taxon>
        <taxon>Budviciaceae</taxon>
        <taxon>Leminorella</taxon>
    </lineage>
</organism>
<feature type="transmembrane region" description="Helical" evidence="5">
    <location>
        <begin position="343"/>
        <end position="364"/>
    </location>
</feature>
<dbReference type="PANTHER" id="PTHR37422:SF17">
    <property type="entry name" value="O-ANTIGEN LIGASE"/>
    <property type="match status" value="1"/>
</dbReference>
<reference evidence="7 8" key="1">
    <citation type="submission" date="2018-06" db="EMBL/GenBank/DDBJ databases">
        <authorList>
            <consortium name="Pathogen Informatics"/>
            <person name="Doyle S."/>
        </authorList>
    </citation>
    <scope>NUCLEOTIDE SEQUENCE [LARGE SCALE GENOMIC DNA]</scope>
    <source>
        <strain evidence="7 8">NCTC12151</strain>
    </source>
</reference>
<feature type="transmembrane region" description="Helical" evidence="5">
    <location>
        <begin position="191"/>
        <end position="209"/>
    </location>
</feature>